<sequence length="1086" mass="121780">MEYMAPWNDEDPDGDGGVGGMGAEMGPGDLANLLVKLTDNALSGAMFERRSAARGVLEAFKQSCFAEEDTMNVIAVIEQLVNDQEQLVRQEIMEQLPEVALFCHEEGPYLDFVVPQHILPHIVKLITDKFSQVRKAAQIGLLTLLEKDIIAPRQVSEQVCPVIMDYTESSAMDDYRTEVTGFMSKLARYVGKEIVVNWFLERFCTLCQDPMFQVRRVCASSMGEMAAVIGTRLTEAVLLPEFLSLCEDDVWGVRKGCAEIFTDIARLCQLSTRRDKLTPTFVKLLEDTTRWVKVAAYQSLGSFITTFTVDDTPVCIPEMTEFEKMFIEKLQEHPSLLGTEKSHMNSMLNSESTEDLTAICIQDDDDDETKYENDGEKGKGEDEGDGDGVVYREHRKRKLNCRSRSDKQTIDKIKYERAIHKDYSIIDYTWAPEEQETQETPEISSSSVEQNERVKPNGNEEDSKLEEEESVFIKYKCNSDCHGLEEDKNVSVSPIVTVETSPSETGVHIRVEKESPQEVTKICRSSAVLSHRPSCIGGGIHTSSSNSSGTDATTKFNTFQYWRIPLPDIELDIGMIGGKPATVHVRAKVEDPKLKLTYASEISVNLSNETLSVTKTATATSAESKQVTENNDPGATCEATLNEGPKVENLQIQTLSSSSICDNESDLNTKLESSLSNTNVTLVDGRVSEVHRSYMDLYNVGKDNGGNGSGVEDITLDMTRLDAYDDDSDDQLSSCTYPFRDEPKKTRLLPELPKSSIMLKQDVVPDTLLDHFIGMSQDSDPELAPCCVFNLPAVVLTLGPQHWSILRDCYENLAGSLQWKVRYTLAACLHEIANILGPELSERDLIPFYTALMKDLDEVRIGVLKHLAFFFKILGVEERKKCLKSIKCFIKTDNPRNWRFRLELVYQIQQLVDMFEMDDVFKHVCPVCIDLIKDNVAEIRKESLHAVTYVVKRLNECHVALGGAGDPNVVHEFLVDLVKSLSESSKWVRRQTFAALSGQLIATNALHPSQFAQDILPHLVGLSEDKVPNVRLVVARSIVSCVLQQDSFNDPLHPHGIHVMETLTKLQEDVDQDVRFHSQNNLLDEK</sequence>
<dbReference type="EMBL" id="CAXLJM020000022">
    <property type="protein sequence ID" value="CAL8088188.1"/>
    <property type="molecule type" value="Genomic_DNA"/>
</dbReference>
<evidence type="ECO:0000256" key="3">
    <source>
        <dbReference type="SAM" id="MobiDB-lite"/>
    </source>
</evidence>
<feature type="region of interest" description="Disordered" evidence="3">
    <location>
        <begin position="617"/>
        <end position="636"/>
    </location>
</feature>
<keyword evidence="6" id="KW-1185">Reference proteome</keyword>
<feature type="region of interest" description="Disordered" evidence="3">
    <location>
        <begin position="432"/>
        <end position="466"/>
    </location>
</feature>
<dbReference type="SUPFAM" id="SSF48371">
    <property type="entry name" value="ARM repeat"/>
    <property type="match status" value="1"/>
</dbReference>
<name>A0ABP1Q810_9HEXA</name>
<dbReference type="InterPro" id="IPR016024">
    <property type="entry name" value="ARM-type_fold"/>
</dbReference>
<dbReference type="InterPro" id="IPR051023">
    <property type="entry name" value="PP2A_Regulatory_Subunit_A"/>
</dbReference>
<dbReference type="InterPro" id="IPR055231">
    <property type="entry name" value="2AA_helical"/>
</dbReference>
<evidence type="ECO:0000313" key="6">
    <source>
        <dbReference type="Proteomes" id="UP001642540"/>
    </source>
</evidence>
<feature type="region of interest" description="Disordered" evidence="3">
    <location>
        <begin position="366"/>
        <end position="392"/>
    </location>
</feature>
<accession>A0ABP1Q810</accession>
<comment type="caution">
    <text evidence="5">The sequence shown here is derived from an EMBL/GenBank/DDBJ whole genome shotgun (WGS) entry which is preliminary data.</text>
</comment>
<feature type="repeat" description="HEAT" evidence="2">
    <location>
        <begin position="277"/>
        <end position="312"/>
    </location>
</feature>
<gene>
    <name evidence="5" type="ORF">ODALV1_LOCUS6976</name>
</gene>
<dbReference type="InterPro" id="IPR021133">
    <property type="entry name" value="HEAT_type_2"/>
</dbReference>
<feature type="compositionally biased region" description="Basic and acidic residues" evidence="3">
    <location>
        <begin position="370"/>
        <end position="381"/>
    </location>
</feature>
<protein>
    <recommendedName>
        <fullName evidence="4">Phosphatase 2A Regulatory Subunit A helical domain-containing protein</fullName>
    </recommendedName>
</protein>
<evidence type="ECO:0000313" key="5">
    <source>
        <dbReference type="EMBL" id="CAL8088188.1"/>
    </source>
</evidence>
<dbReference type="Proteomes" id="UP001642540">
    <property type="component" value="Unassembled WGS sequence"/>
</dbReference>
<proteinExistence type="predicted"/>
<reference evidence="5 6" key="1">
    <citation type="submission" date="2024-08" db="EMBL/GenBank/DDBJ databases">
        <authorList>
            <person name="Cucini C."/>
            <person name="Frati F."/>
        </authorList>
    </citation>
    <scope>NUCLEOTIDE SEQUENCE [LARGE SCALE GENOMIC DNA]</scope>
</reference>
<dbReference type="Pfam" id="PF22956">
    <property type="entry name" value="VPS15-like_hel"/>
    <property type="match status" value="1"/>
</dbReference>
<keyword evidence="1" id="KW-0677">Repeat</keyword>
<dbReference type="Gene3D" id="1.25.10.10">
    <property type="entry name" value="Leucine-rich Repeat Variant"/>
    <property type="match status" value="2"/>
</dbReference>
<evidence type="ECO:0000256" key="1">
    <source>
        <dbReference type="ARBA" id="ARBA00022737"/>
    </source>
</evidence>
<dbReference type="InterPro" id="IPR011989">
    <property type="entry name" value="ARM-like"/>
</dbReference>
<dbReference type="PROSITE" id="PS50077">
    <property type="entry name" value="HEAT_REPEAT"/>
    <property type="match status" value="1"/>
</dbReference>
<dbReference type="PANTHER" id="PTHR10648:SF1">
    <property type="entry name" value="SERINE_THREONINE-PROTEIN PHOSPHATASE 4 REGULATORY SUBUNIT 1"/>
    <property type="match status" value="1"/>
</dbReference>
<evidence type="ECO:0000256" key="2">
    <source>
        <dbReference type="PROSITE-ProRule" id="PRU00103"/>
    </source>
</evidence>
<evidence type="ECO:0000259" key="4">
    <source>
        <dbReference type="Pfam" id="PF22956"/>
    </source>
</evidence>
<feature type="domain" description="Phosphatase 2A Regulatory Subunit A helical" evidence="4">
    <location>
        <begin position="50"/>
        <end position="306"/>
    </location>
</feature>
<dbReference type="PANTHER" id="PTHR10648">
    <property type="entry name" value="SERINE/THREONINE-PROTEIN PHOSPHATASE PP2A 65 KDA REGULATORY SUBUNIT"/>
    <property type="match status" value="1"/>
</dbReference>
<organism evidence="5 6">
    <name type="scientific">Orchesella dallaii</name>
    <dbReference type="NCBI Taxonomy" id="48710"/>
    <lineage>
        <taxon>Eukaryota</taxon>
        <taxon>Metazoa</taxon>
        <taxon>Ecdysozoa</taxon>
        <taxon>Arthropoda</taxon>
        <taxon>Hexapoda</taxon>
        <taxon>Collembola</taxon>
        <taxon>Entomobryomorpha</taxon>
        <taxon>Entomobryoidea</taxon>
        <taxon>Orchesellidae</taxon>
        <taxon>Orchesellinae</taxon>
        <taxon>Orchesella</taxon>
    </lineage>
</organism>